<dbReference type="EC" id="2.1.1.13" evidence="6"/>
<keyword evidence="9" id="KW-0028">Amino-acid biosynthesis</keyword>
<dbReference type="Gene3D" id="3.40.50.280">
    <property type="entry name" value="Cobalamin-binding domain"/>
    <property type="match status" value="1"/>
</dbReference>
<evidence type="ECO:0000256" key="9">
    <source>
        <dbReference type="ARBA" id="ARBA00022605"/>
    </source>
</evidence>
<comment type="function">
    <text evidence="17">Catalyzes the transfer of a methyl group from methyl-cobalamin to homocysteine, yielding enzyme-bound cob(I)alamin and methionine. Subsequently, remethylates the cofactor using methyltetrahydrofolate.</text>
</comment>
<gene>
    <name evidence="24" type="ORF">BHK98_01705</name>
</gene>
<evidence type="ECO:0000256" key="11">
    <source>
        <dbReference type="ARBA" id="ARBA00022679"/>
    </source>
</evidence>
<dbReference type="Proteomes" id="UP000187404">
    <property type="component" value="Unassembled WGS sequence"/>
</dbReference>
<dbReference type="Gene3D" id="3.20.20.20">
    <property type="entry name" value="Dihydropteroate synthase-like"/>
    <property type="match status" value="1"/>
</dbReference>
<evidence type="ECO:0000256" key="19">
    <source>
        <dbReference type="PROSITE-ProRule" id="PRU00333"/>
    </source>
</evidence>
<evidence type="ECO:0000256" key="7">
    <source>
        <dbReference type="ARBA" id="ARBA00013998"/>
    </source>
</evidence>
<feature type="binding site" evidence="19">
    <location>
        <position position="270"/>
    </location>
    <ligand>
        <name>Zn(2+)</name>
        <dbReference type="ChEBI" id="CHEBI:29105"/>
    </ligand>
</feature>
<feature type="domain" description="B12-binding" evidence="22">
    <location>
        <begin position="679"/>
        <end position="799"/>
    </location>
</feature>
<dbReference type="InterPro" id="IPR017215">
    <property type="entry name" value="MetH_bac"/>
</dbReference>
<dbReference type="InterPro" id="IPR036724">
    <property type="entry name" value="Cobalamin-bd_sf"/>
</dbReference>
<comment type="caution">
    <text evidence="24">The sequence shown here is derived from an EMBL/GenBank/DDBJ whole genome shotgun (WGS) entry which is preliminary data.</text>
</comment>
<keyword evidence="14 19" id="KW-0862">Zinc</keyword>
<evidence type="ECO:0000256" key="6">
    <source>
        <dbReference type="ARBA" id="ARBA00012032"/>
    </source>
</evidence>
<keyword evidence="13 19" id="KW-0479">Metal-binding</keyword>
<keyword evidence="10" id="KW-0846">Cobalamin</keyword>
<protein>
    <recommendedName>
        <fullName evidence="7">Methionine synthase</fullName>
        <ecNumber evidence="6">2.1.1.13</ecNumber>
    </recommendedName>
    <alternativeName>
        <fullName evidence="18">5-methyltetrahydrofolate--homocysteine methyltransferase</fullName>
    </alternativeName>
</protein>
<dbReference type="SUPFAM" id="SSF51717">
    <property type="entry name" value="Dihydropteroate synthetase-like"/>
    <property type="match status" value="1"/>
</dbReference>
<dbReference type="GO" id="GO:0031419">
    <property type="term" value="F:cobalamin binding"/>
    <property type="evidence" value="ECO:0007669"/>
    <property type="project" value="UniProtKB-KW"/>
</dbReference>
<dbReference type="Gene3D" id="1.10.1240.10">
    <property type="entry name" value="Methionine synthase domain"/>
    <property type="match status" value="1"/>
</dbReference>
<evidence type="ECO:0000256" key="15">
    <source>
        <dbReference type="ARBA" id="ARBA00023167"/>
    </source>
</evidence>
<dbReference type="Gene3D" id="3.20.20.330">
    <property type="entry name" value="Homocysteine-binding-like domain"/>
    <property type="match status" value="1"/>
</dbReference>
<dbReference type="InterPro" id="IPR050554">
    <property type="entry name" value="Met_Synthase/Corrinoid"/>
</dbReference>
<dbReference type="PROSITE" id="PS50972">
    <property type="entry name" value="PTERIN_BINDING"/>
    <property type="match status" value="1"/>
</dbReference>
<dbReference type="PANTHER" id="PTHR45833">
    <property type="entry name" value="METHIONINE SYNTHASE"/>
    <property type="match status" value="1"/>
</dbReference>
<evidence type="ECO:0000256" key="3">
    <source>
        <dbReference type="ARBA" id="ARBA00001956"/>
    </source>
</evidence>
<dbReference type="SUPFAM" id="SSF47644">
    <property type="entry name" value="Methionine synthase domain"/>
    <property type="match status" value="1"/>
</dbReference>
<dbReference type="Pfam" id="PF02310">
    <property type="entry name" value="B12-binding"/>
    <property type="match status" value="1"/>
</dbReference>
<evidence type="ECO:0000256" key="4">
    <source>
        <dbReference type="ARBA" id="ARBA00005178"/>
    </source>
</evidence>
<dbReference type="PANTHER" id="PTHR45833:SF1">
    <property type="entry name" value="METHIONINE SYNTHASE"/>
    <property type="match status" value="1"/>
</dbReference>
<comment type="pathway">
    <text evidence="4">Amino-acid biosynthesis; L-methionine biosynthesis via de novo pathway; L-methionine from L-homocysteine (MetH route): step 1/1.</text>
</comment>
<evidence type="ECO:0000256" key="18">
    <source>
        <dbReference type="ARBA" id="ARBA00031040"/>
    </source>
</evidence>
<dbReference type="PIRSF" id="PIRSF037472">
    <property type="entry name" value="DHPS_mtfrase"/>
    <property type="match status" value="1"/>
</dbReference>
<evidence type="ECO:0000256" key="10">
    <source>
        <dbReference type="ARBA" id="ARBA00022628"/>
    </source>
</evidence>
<accession>A0A1Q9JFD6</accession>
<evidence type="ECO:0000259" key="22">
    <source>
        <dbReference type="PROSITE" id="PS51332"/>
    </source>
</evidence>
<dbReference type="PROSITE" id="PS51332">
    <property type="entry name" value="B12_BINDING"/>
    <property type="match status" value="1"/>
</dbReference>
<dbReference type="EMBL" id="MJIE01000001">
    <property type="protein sequence ID" value="OLR54908.1"/>
    <property type="molecule type" value="Genomic_DNA"/>
</dbReference>
<evidence type="ECO:0000256" key="5">
    <source>
        <dbReference type="ARBA" id="ARBA00010398"/>
    </source>
</evidence>
<keyword evidence="8 19" id="KW-0489">Methyltransferase</keyword>
<name>A0A1Q9JFD6_9FIRM</name>
<comment type="cofactor">
    <cofactor evidence="2 19">
        <name>Zn(2+)</name>
        <dbReference type="ChEBI" id="CHEBI:29105"/>
    </cofactor>
</comment>
<dbReference type="UniPathway" id="UPA00051">
    <property type="reaction ID" value="UER00081"/>
</dbReference>
<dbReference type="GO" id="GO:0046872">
    <property type="term" value="F:metal ion binding"/>
    <property type="evidence" value="ECO:0007669"/>
    <property type="project" value="UniProtKB-KW"/>
</dbReference>
<evidence type="ECO:0000256" key="12">
    <source>
        <dbReference type="ARBA" id="ARBA00022691"/>
    </source>
</evidence>
<evidence type="ECO:0000256" key="13">
    <source>
        <dbReference type="ARBA" id="ARBA00022723"/>
    </source>
</evidence>
<organism evidence="24 25">
    <name type="scientific">Hornefia porci</name>
    <dbReference type="NCBI Taxonomy" id="2652292"/>
    <lineage>
        <taxon>Bacteria</taxon>
        <taxon>Bacillati</taxon>
        <taxon>Bacillota</taxon>
        <taxon>Clostridia</taxon>
        <taxon>Peptostreptococcales</taxon>
        <taxon>Anaerovoracaceae</taxon>
        <taxon>Hornefia</taxon>
    </lineage>
</organism>
<dbReference type="InterPro" id="IPR003759">
    <property type="entry name" value="Cbl-bd_cap"/>
</dbReference>
<evidence type="ECO:0000256" key="2">
    <source>
        <dbReference type="ARBA" id="ARBA00001947"/>
    </source>
</evidence>
<sequence>MRRLNKIEKLFGNRDFIILDGGFGTMLQQSGAEVGRVPEVLNITRPEIVQDIHRKYIEAGADVIYTCSFGINDYKIEGCGYTVEELTAAAVKNAAEAAAGTDVKIALDIGPIGRLVEPNGNLTFEEAFEIFRRQIVAGKGTDLIVIETMTDLYEMRAALLAAKENSELPVICTMSFEQNRRTFTGTSIPSMALTLEGLGADAIGINCSLGSAEFLPLIQELSQWTELPIVAKPNAGLPDPKTGKYLVGAEEFADYAERLADCGVRLAGGCCGTDPDYISQLKLRLSSAAPRRPGAEIPPAVCTPESIVILDRPRVIGERINPTGKKKLKAAIAEGNLDYVLDMALQEESEGAEILDVNAGVPGVNEKEVIVNIIKKLQGNVSAPLQIDSGNPEVLEAALRLYCGKAVVNSVNGEEKSMAAILPIVKKYGASVIALTLDEDGIPKTVEKRLEIARKIMNRALSLGIPKKDIYVDCLTLTVSAEQENASNTLEAIRRVKSELGLKTVLGVSNISFGLPQRPLINQNFLQMALTCGLDLAIINPAAPGMVAAIDVYKLIMGIDRDARDFIDKYKDTEAVSAAPAPEKKAAPAANQKEGTLSYYISSGLEGPCRELIEKELETRDPLDIVNNELIPILDETGKRFETGKIFIPQLILAATTAQAAFEVIKKRLASGGGQSVSKGKIIVATVKGDVHDIGKNIVKVILENYGYDIIDLGKDVDPKVIVDRVVRDHVHLVGLSALMTTTLGNMEETIRQIRQAAPDCRIMTGGAVVTKDYSESIGADYYVADAMASAAAAKDVLG</sequence>
<dbReference type="InterPro" id="IPR011005">
    <property type="entry name" value="Dihydropteroate_synth-like_sf"/>
</dbReference>
<comment type="catalytic activity">
    <reaction evidence="1">
        <text>(6S)-5-methyl-5,6,7,8-tetrahydrofolate + L-homocysteine = (6S)-5,6,7,8-tetrahydrofolate + L-methionine</text>
        <dbReference type="Rhea" id="RHEA:11172"/>
        <dbReference type="ChEBI" id="CHEBI:18608"/>
        <dbReference type="ChEBI" id="CHEBI:57453"/>
        <dbReference type="ChEBI" id="CHEBI:57844"/>
        <dbReference type="ChEBI" id="CHEBI:58199"/>
        <dbReference type="EC" id="2.1.1.13"/>
    </reaction>
</comment>
<keyword evidence="25" id="KW-1185">Reference proteome</keyword>
<evidence type="ECO:0000313" key="24">
    <source>
        <dbReference type="EMBL" id="OLR54908.1"/>
    </source>
</evidence>
<dbReference type="OrthoDB" id="9803687at2"/>
<dbReference type="NCBIfam" id="NF005719">
    <property type="entry name" value="PRK07535.1"/>
    <property type="match status" value="1"/>
</dbReference>
<keyword evidence="16" id="KW-0170">Cobalt</keyword>
<evidence type="ECO:0000256" key="14">
    <source>
        <dbReference type="ARBA" id="ARBA00022833"/>
    </source>
</evidence>
<dbReference type="InterPro" id="IPR003726">
    <property type="entry name" value="HCY_dom"/>
</dbReference>
<dbReference type="Pfam" id="PF02607">
    <property type="entry name" value="B12-binding_2"/>
    <property type="match status" value="1"/>
</dbReference>
<dbReference type="InterPro" id="IPR036589">
    <property type="entry name" value="HCY_dom_sf"/>
</dbReference>
<keyword evidence="12" id="KW-0949">S-adenosyl-L-methionine</keyword>
<dbReference type="STRING" id="1261640.BHK98_01705"/>
<dbReference type="GO" id="GO:0005829">
    <property type="term" value="C:cytosol"/>
    <property type="evidence" value="ECO:0007669"/>
    <property type="project" value="TreeGrafter"/>
</dbReference>
<dbReference type="PROSITE" id="PS50970">
    <property type="entry name" value="HCY"/>
    <property type="match status" value="1"/>
</dbReference>
<dbReference type="SUPFAM" id="SSF82282">
    <property type="entry name" value="Homocysteine S-methyltransferase"/>
    <property type="match status" value="1"/>
</dbReference>
<comment type="similarity">
    <text evidence="5">Belongs to the vitamin-B12 dependent methionine synthase family.</text>
</comment>
<evidence type="ECO:0000259" key="23">
    <source>
        <dbReference type="PROSITE" id="PS51337"/>
    </source>
</evidence>
<dbReference type="GO" id="GO:0008705">
    <property type="term" value="F:methionine synthase activity"/>
    <property type="evidence" value="ECO:0007669"/>
    <property type="project" value="UniProtKB-EC"/>
</dbReference>
<evidence type="ECO:0000256" key="8">
    <source>
        <dbReference type="ARBA" id="ARBA00022603"/>
    </source>
</evidence>
<feature type="domain" description="Pterin-binding" evidence="21">
    <location>
        <begin position="313"/>
        <end position="560"/>
    </location>
</feature>
<feature type="domain" description="B12-binding N-terminal" evidence="23">
    <location>
        <begin position="584"/>
        <end position="677"/>
    </location>
</feature>
<dbReference type="InterPro" id="IPR000489">
    <property type="entry name" value="Pterin-binding_dom"/>
</dbReference>
<dbReference type="SUPFAM" id="SSF52242">
    <property type="entry name" value="Cobalamin (vitamin B12)-binding domain"/>
    <property type="match status" value="1"/>
</dbReference>
<dbReference type="InterPro" id="IPR036594">
    <property type="entry name" value="Meth_synthase_dom"/>
</dbReference>
<reference evidence="24 25" key="1">
    <citation type="journal article" date="2016" name="Appl. Environ. Microbiol.">
        <title>Function and Phylogeny of Bacterial Butyryl Coenzyme A:Acetate Transferases and Their Diversity in the Proximal Colon of Swine.</title>
        <authorList>
            <person name="Trachsel J."/>
            <person name="Bayles D.O."/>
            <person name="Looft T."/>
            <person name="Levine U.Y."/>
            <person name="Allen H.K."/>
        </authorList>
    </citation>
    <scope>NUCLEOTIDE SEQUENCE [LARGE SCALE GENOMIC DNA]</scope>
    <source>
        <strain evidence="24 25">68-3-10</strain>
    </source>
</reference>
<evidence type="ECO:0000259" key="21">
    <source>
        <dbReference type="PROSITE" id="PS50972"/>
    </source>
</evidence>
<dbReference type="PROSITE" id="PS51337">
    <property type="entry name" value="B12_BINDING_NTER"/>
    <property type="match status" value="1"/>
</dbReference>
<dbReference type="Pfam" id="PF00809">
    <property type="entry name" value="Pterin_bind"/>
    <property type="match status" value="1"/>
</dbReference>
<evidence type="ECO:0000313" key="25">
    <source>
        <dbReference type="Proteomes" id="UP000187404"/>
    </source>
</evidence>
<dbReference type="SMART" id="SM01018">
    <property type="entry name" value="B12-binding_2"/>
    <property type="match status" value="1"/>
</dbReference>
<dbReference type="RefSeq" id="WP_075711927.1">
    <property type="nucleotide sequence ID" value="NZ_MJIE01000001.1"/>
</dbReference>
<dbReference type="AlphaFoldDB" id="A0A1Q9JFD6"/>
<dbReference type="GO" id="GO:0046653">
    <property type="term" value="P:tetrahydrofolate metabolic process"/>
    <property type="evidence" value="ECO:0007669"/>
    <property type="project" value="TreeGrafter"/>
</dbReference>
<keyword evidence="11 19" id="KW-0808">Transferase</keyword>
<dbReference type="InterPro" id="IPR006158">
    <property type="entry name" value="Cobalamin-bd"/>
</dbReference>
<evidence type="ECO:0000256" key="1">
    <source>
        <dbReference type="ARBA" id="ARBA00001700"/>
    </source>
</evidence>
<feature type="binding site" evidence="19">
    <location>
        <position position="271"/>
    </location>
    <ligand>
        <name>Zn(2+)</name>
        <dbReference type="ChEBI" id="CHEBI:29105"/>
    </ligand>
</feature>
<dbReference type="Pfam" id="PF02574">
    <property type="entry name" value="S-methyl_trans"/>
    <property type="match status" value="1"/>
</dbReference>
<evidence type="ECO:0000256" key="17">
    <source>
        <dbReference type="ARBA" id="ARBA00025552"/>
    </source>
</evidence>
<comment type="cofactor">
    <cofactor evidence="3">
        <name>methylcob(III)alamin</name>
        <dbReference type="ChEBI" id="CHEBI:28115"/>
    </cofactor>
</comment>
<keyword evidence="15" id="KW-0486">Methionine biosynthesis</keyword>
<feature type="domain" description="Hcy-binding" evidence="20">
    <location>
        <begin position="5"/>
        <end position="285"/>
    </location>
</feature>
<proteinExistence type="inferred from homology"/>
<dbReference type="GO" id="GO:0050667">
    <property type="term" value="P:homocysteine metabolic process"/>
    <property type="evidence" value="ECO:0007669"/>
    <property type="project" value="TreeGrafter"/>
</dbReference>
<feature type="binding site" evidence="19">
    <location>
        <position position="207"/>
    </location>
    <ligand>
        <name>Zn(2+)</name>
        <dbReference type="ChEBI" id="CHEBI:29105"/>
    </ligand>
</feature>
<dbReference type="GO" id="GO:0032259">
    <property type="term" value="P:methylation"/>
    <property type="evidence" value="ECO:0007669"/>
    <property type="project" value="UniProtKB-KW"/>
</dbReference>
<evidence type="ECO:0000256" key="16">
    <source>
        <dbReference type="ARBA" id="ARBA00023285"/>
    </source>
</evidence>
<evidence type="ECO:0000259" key="20">
    <source>
        <dbReference type="PROSITE" id="PS50970"/>
    </source>
</evidence>